<reference evidence="11" key="2">
    <citation type="journal article" date="2023" name="BMC Genomics">
        <title>Pest status, molecular evolution, and epigenetic factors derived from the genome assembly of Frankliniella fusca, a thysanopteran phytovirus vector.</title>
        <authorList>
            <person name="Catto M.A."/>
            <person name="Labadie P.E."/>
            <person name="Jacobson A.L."/>
            <person name="Kennedy G.G."/>
            <person name="Srinivasan R."/>
            <person name="Hunt B.G."/>
        </authorList>
    </citation>
    <scope>NUCLEOTIDE SEQUENCE</scope>
    <source>
        <strain evidence="11">PL_HMW_Pooled</strain>
    </source>
</reference>
<dbReference type="Pfam" id="PF02949">
    <property type="entry name" value="7tm_6"/>
    <property type="match status" value="1"/>
</dbReference>
<name>A0AAE1HBB8_9NEOP</name>
<comment type="subcellular location">
    <subcellularLocation>
        <location evidence="1 10">Cell membrane</location>
        <topology evidence="1 10">Multi-pass membrane protein</topology>
    </subcellularLocation>
</comment>
<keyword evidence="2" id="KW-1003">Cell membrane</keyword>
<evidence type="ECO:0000256" key="8">
    <source>
        <dbReference type="ARBA" id="ARBA00023170"/>
    </source>
</evidence>
<evidence type="ECO:0000313" key="12">
    <source>
        <dbReference type="Proteomes" id="UP001219518"/>
    </source>
</evidence>
<keyword evidence="6 10" id="KW-1133">Transmembrane helix</keyword>
<evidence type="ECO:0000256" key="9">
    <source>
        <dbReference type="ARBA" id="ARBA00023224"/>
    </source>
</evidence>
<keyword evidence="7 10" id="KW-0472">Membrane</keyword>
<dbReference type="PANTHER" id="PTHR21137:SF35">
    <property type="entry name" value="ODORANT RECEPTOR 19A-RELATED"/>
    <property type="match status" value="1"/>
</dbReference>
<keyword evidence="9 10" id="KW-0807">Transducer</keyword>
<evidence type="ECO:0000313" key="11">
    <source>
        <dbReference type="EMBL" id="KAK3918191.1"/>
    </source>
</evidence>
<dbReference type="EMBL" id="JAHWGI010000889">
    <property type="protein sequence ID" value="KAK3918191.1"/>
    <property type="molecule type" value="Genomic_DNA"/>
</dbReference>
<reference evidence="11" key="1">
    <citation type="submission" date="2021-07" db="EMBL/GenBank/DDBJ databases">
        <authorList>
            <person name="Catto M.A."/>
            <person name="Jacobson A."/>
            <person name="Kennedy G."/>
            <person name="Labadie P."/>
            <person name="Hunt B.G."/>
            <person name="Srinivasan R."/>
        </authorList>
    </citation>
    <scope>NUCLEOTIDE SEQUENCE</scope>
    <source>
        <strain evidence="11">PL_HMW_Pooled</strain>
        <tissue evidence="11">Head</tissue>
    </source>
</reference>
<evidence type="ECO:0000256" key="7">
    <source>
        <dbReference type="ARBA" id="ARBA00023136"/>
    </source>
</evidence>
<dbReference type="InterPro" id="IPR004117">
    <property type="entry name" value="7tm6_olfct_rcpt"/>
</dbReference>
<comment type="caution">
    <text evidence="11">The sequence shown here is derived from an EMBL/GenBank/DDBJ whole genome shotgun (WGS) entry which is preliminary data.</text>
</comment>
<feature type="transmembrane region" description="Helical" evidence="10">
    <location>
        <begin position="207"/>
        <end position="232"/>
    </location>
</feature>
<protein>
    <recommendedName>
        <fullName evidence="10">Odorant receptor</fullName>
    </recommendedName>
</protein>
<feature type="transmembrane region" description="Helical" evidence="10">
    <location>
        <begin position="376"/>
        <end position="400"/>
    </location>
</feature>
<evidence type="ECO:0000256" key="4">
    <source>
        <dbReference type="ARBA" id="ARBA00022692"/>
    </source>
</evidence>
<evidence type="ECO:0000256" key="2">
    <source>
        <dbReference type="ARBA" id="ARBA00022475"/>
    </source>
</evidence>
<dbReference type="AlphaFoldDB" id="A0AAE1HBB8"/>
<sequence>MTFITWDDPVEFRSGGLKKREAPPGTGAAVAAGGGDRAEAAAAAGVLQMPVFYMKKVLLWPEGQTALGRFLAHYLYPTFNWQFMVGGLAFIILEEHENFMQPLTTAGDCMAAGVLVAKLSVLAKSGPRVGYMNIHLFVGVGRTDKSQLDTRGFNWNFLAILNAGAPWRRGQLVEMRRQLQHGFTPLEARAEPEASRLNERCVARCRFISLCFGWFYLPLCLSAGSLLVYGAFSPVGERRFTTSYPRALLDSPYTYWPLFALNAGTLYTFLFFSAGYDTLFLSLCLHLSCKCEILQVLLRRAGAGASQVVDQPEPDPQPEEGRQSKKRYEFEHWNDDGSDFDAGSRVGSRQDSDEQLRACVRYHHMVISMRDETEHIFTGACLVQMMYVLIALCIPALRLLHEV</sequence>
<keyword evidence="12" id="KW-1185">Reference proteome</keyword>
<proteinExistence type="inferred from homology"/>
<dbReference type="PANTHER" id="PTHR21137">
    <property type="entry name" value="ODORANT RECEPTOR"/>
    <property type="match status" value="1"/>
</dbReference>
<dbReference type="GO" id="GO:0005886">
    <property type="term" value="C:plasma membrane"/>
    <property type="evidence" value="ECO:0007669"/>
    <property type="project" value="UniProtKB-SubCell"/>
</dbReference>
<keyword evidence="8 10" id="KW-0675">Receptor</keyword>
<feature type="transmembrane region" description="Helical" evidence="10">
    <location>
        <begin position="253"/>
        <end position="272"/>
    </location>
</feature>
<keyword evidence="4 10" id="KW-0812">Transmembrane</keyword>
<gene>
    <name evidence="11" type="ORF">KUF71_007613</name>
</gene>
<keyword evidence="5 10" id="KW-0552">Olfaction</keyword>
<keyword evidence="3 10" id="KW-0716">Sensory transduction</keyword>
<dbReference type="Proteomes" id="UP001219518">
    <property type="component" value="Unassembled WGS sequence"/>
</dbReference>
<dbReference type="GO" id="GO:0007165">
    <property type="term" value="P:signal transduction"/>
    <property type="evidence" value="ECO:0007669"/>
    <property type="project" value="UniProtKB-KW"/>
</dbReference>
<comment type="similarity">
    <text evidence="10">Belongs to the insect chemoreceptor superfamily. Heteromeric odorant receptor channel (TC 1.A.69) family.</text>
</comment>
<comment type="caution">
    <text evidence="10">Lacks conserved residue(s) required for the propagation of feature annotation.</text>
</comment>
<evidence type="ECO:0000256" key="3">
    <source>
        <dbReference type="ARBA" id="ARBA00022606"/>
    </source>
</evidence>
<accession>A0AAE1HBB8</accession>
<evidence type="ECO:0000256" key="5">
    <source>
        <dbReference type="ARBA" id="ARBA00022725"/>
    </source>
</evidence>
<dbReference type="GO" id="GO:0005549">
    <property type="term" value="F:odorant binding"/>
    <property type="evidence" value="ECO:0007669"/>
    <property type="project" value="InterPro"/>
</dbReference>
<evidence type="ECO:0000256" key="1">
    <source>
        <dbReference type="ARBA" id="ARBA00004651"/>
    </source>
</evidence>
<dbReference type="GO" id="GO:0004984">
    <property type="term" value="F:olfactory receptor activity"/>
    <property type="evidence" value="ECO:0007669"/>
    <property type="project" value="InterPro"/>
</dbReference>
<evidence type="ECO:0000256" key="6">
    <source>
        <dbReference type="ARBA" id="ARBA00022989"/>
    </source>
</evidence>
<evidence type="ECO:0000256" key="10">
    <source>
        <dbReference type="RuleBase" id="RU351113"/>
    </source>
</evidence>
<organism evidence="11 12">
    <name type="scientific">Frankliniella fusca</name>
    <dbReference type="NCBI Taxonomy" id="407009"/>
    <lineage>
        <taxon>Eukaryota</taxon>
        <taxon>Metazoa</taxon>
        <taxon>Ecdysozoa</taxon>
        <taxon>Arthropoda</taxon>
        <taxon>Hexapoda</taxon>
        <taxon>Insecta</taxon>
        <taxon>Pterygota</taxon>
        <taxon>Neoptera</taxon>
        <taxon>Paraneoptera</taxon>
        <taxon>Thysanoptera</taxon>
        <taxon>Terebrantia</taxon>
        <taxon>Thripoidea</taxon>
        <taxon>Thripidae</taxon>
        <taxon>Frankliniella</taxon>
    </lineage>
</organism>